<dbReference type="InterPro" id="IPR006427">
    <property type="entry name" value="Portal_HK97"/>
</dbReference>
<organism evidence="1 2">
    <name type="scientific">Rhizobium mongolense USDA 1844</name>
    <dbReference type="NCBI Taxonomy" id="1079460"/>
    <lineage>
        <taxon>Bacteria</taxon>
        <taxon>Pseudomonadati</taxon>
        <taxon>Pseudomonadota</taxon>
        <taxon>Alphaproteobacteria</taxon>
        <taxon>Hyphomicrobiales</taxon>
        <taxon>Rhizobiaceae</taxon>
        <taxon>Rhizobium/Agrobacterium group</taxon>
        <taxon>Rhizobium</taxon>
    </lineage>
</organism>
<gene>
    <name evidence="1" type="ORF">BCL32_4141</name>
</gene>
<evidence type="ECO:0000313" key="1">
    <source>
        <dbReference type="EMBL" id="TVZ63951.1"/>
    </source>
</evidence>
<dbReference type="Proteomes" id="UP000319824">
    <property type="component" value="Unassembled WGS sequence"/>
</dbReference>
<protein>
    <submittedName>
        <fullName evidence="1">HK97 family phage portal protein</fullName>
    </submittedName>
</protein>
<comment type="caution">
    <text evidence="1">The sequence shown here is derived from an EMBL/GenBank/DDBJ whole genome shotgun (WGS) entry which is preliminary data.</text>
</comment>
<dbReference type="InterPro" id="IPR006944">
    <property type="entry name" value="Phage/GTA_portal"/>
</dbReference>
<reference evidence="1 2" key="1">
    <citation type="submission" date="2019-06" db="EMBL/GenBank/DDBJ databases">
        <title>Pac Bio to generate improved reference genome sequences for organisms with transposon mutant libraries (support for FEBA project).</title>
        <authorList>
            <person name="Blow M."/>
        </authorList>
    </citation>
    <scope>NUCLEOTIDE SEQUENCE [LARGE SCALE GENOMIC DNA]</scope>
    <source>
        <strain evidence="1 2">USDA 1844</strain>
    </source>
</reference>
<evidence type="ECO:0000313" key="2">
    <source>
        <dbReference type="Proteomes" id="UP000319824"/>
    </source>
</evidence>
<dbReference type="NCBIfam" id="TIGR01537">
    <property type="entry name" value="portal_HK97"/>
    <property type="match status" value="1"/>
</dbReference>
<name>A0A559SNM0_9HYPH</name>
<proteinExistence type="predicted"/>
<dbReference type="RefSeq" id="WP_022715618.1">
    <property type="nucleotide sequence ID" value="NZ_ATTQ01000007.1"/>
</dbReference>
<dbReference type="EMBL" id="VISO01000003">
    <property type="protein sequence ID" value="TVZ63951.1"/>
    <property type="molecule type" value="Genomic_DNA"/>
</dbReference>
<dbReference type="Pfam" id="PF04860">
    <property type="entry name" value="Phage_portal"/>
    <property type="match status" value="1"/>
</dbReference>
<sequence>MAKSQNSLRGLFGGLFRKTPETRATDVSDPLVASILGYAPTASAALNMSTASRCISLITGAFASADVTLYRQDRNDGSPEPAVGHALYDLMLNGTADMSAYELKSALMESLVSYGESFAKVSFDNQGRLTNLAPIEWHNVSVELIGNGRMQYRVVDPLRNNAVTVHSSNDIFHAKWRPKNLRGRSPLALAALSMGIASDFESAIATDARSGFKAGGILTAPNAIGDDTAKRLKATFESSYMGAAGTGKVAVLGDGLKFDRMALSNSDNEVLENRRLNAYLVAQAFGVPPDVAGLPFHSTWSSASEANRQFVNLAAEVWSQCLCHQLCAFVLGSRERKTLYLAAKWDSLISGSLQERSAAYNSLTSAGIMTLNEARQTMDLKPLENGNQLRVPLNTAPAAGGKPGVVA</sequence>
<dbReference type="AlphaFoldDB" id="A0A559SNM0"/>
<accession>A0A559SNM0</accession>